<evidence type="ECO:0000313" key="1">
    <source>
        <dbReference type="EMBL" id="SDE74393.1"/>
    </source>
</evidence>
<proteinExistence type="predicted"/>
<dbReference type="GO" id="GO:0016829">
    <property type="term" value="F:lyase activity"/>
    <property type="evidence" value="ECO:0007669"/>
    <property type="project" value="UniProtKB-KW"/>
</dbReference>
<dbReference type="Pfam" id="PF13714">
    <property type="entry name" value="PEP_mutase"/>
    <property type="match status" value="1"/>
</dbReference>
<protein>
    <submittedName>
        <fullName evidence="1">2-Methylisocitrate lyase, PEP mutase family</fullName>
    </submittedName>
</protein>
<keyword evidence="1" id="KW-0456">Lyase</keyword>
<dbReference type="Gene3D" id="3.20.20.60">
    <property type="entry name" value="Phosphoenolpyruvate-binding domains"/>
    <property type="match status" value="1"/>
</dbReference>
<dbReference type="AlphaFoldDB" id="A0A1G7FEP2"/>
<dbReference type="PANTHER" id="PTHR42905">
    <property type="entry name" value="PHOSPHOENOLPYRUVATE CARBOXYLASE"/>
    <property type="match status" value="1"/>
</dbReference>
<evidence type="ECO:0000313" key="2">
    <source>
        <dbReference type="Proteomes" id="UP000198994"/>
    </source>
</evidence>
<keyword evidence="2" id="KW-1185">Reference proteome</keyword>
<name>A0A1G7FEP2_9RHOB</name>
<dbReference type="EMBL" id="FNAV01000007">
    <property type="protein sequence ID" value="SDE74393.1"/>
    <property type="molecule type" value="Genomic_DNA"/>
</dbReference>
<sequence>MTRKNLLRARLEQGLFTVAPGAADALTARIVQAQGFDAVYMTGLGATAMRLGKPDLGLMTQTEMADHARAMVRAVDIPVIADADTGYGGALNVARTVREYLQGGVAAMHIEDQVSPKRCGQLSGIRLVPAEEAAARLSAAVEARGSEDICLIGRTDALPGQGMDEAVSRAARYRDTGVDLVFVDGVKTRAEVEQIATRVEGPKVLSLVDGTDAAQLTVDEVREMGFSVVMYAVSGLFAAARATADAMARLKSDGRPGGGAALSYAEFCDMVDLQAHQAFAHRHGE</sequence>
<dbReference type="SUPFAM" id="SSF51621">
    <property type="entry name" value="Phosphoenolpyruvate/pyruvate domain"/>
    <property type="match status" value="1"/>
</dbReference>
<dbReference type="RefSeq" id="WP_008888175.1">
    <property type="nucleotide sequence ID" value="NZ_FNAV01000007.1"/>
</dbReference>
<dbReference type="InterPro" id="IPR040442">
    <property type="entry name" value="Pyrv_kinase-like_dom_sf"/>
</dbReference>
<gene>
    <name evidence="1" type="ORF">SAMN04488105_10725</name>
</gene>
<organism evidence="1 2">
    <name type="scientific">Salipiger thiooxidans</name>
    <dbReference type="NCBI Taxonomy" id="282683"/>
    <lineage>
        <taxon>Bacteria</taxon>
        <taxon>Pseudomonadati</taxon>
        <taxon>Pseudomonadota</taxon>
        <taxon>Alphaproteobacteria</taxon>
        <taxon>Rhodobacterales</taxon>
        <taxon>Roseobacteraceae</taxon>
        <taxon>Salipiger</taxon>
    </lineage>
</organism>
<dbReference type="OrthoDB" id="8629576at2"/>
<dbReference type="STRING" id="282683.SAMN04488105_10725"/>
<dbReference type="Proteomes" id="UP000198994">
    <property type="component" value="Unassembled WGS sequence"/>
</dbReference>
<dbReference type="InterPro" id="IPR039556">
    <property type="entry name" value="ICL/PEPM"/>
</dbReference>
<dbReference type="CDD" id="cd00377">
    <property type="entry name" value="ICL_PEPM"/>
    <property type="match status" value="1"/>
</dbReference>
<dbReference type="InterPro" id="IPR015813">
    <property type="entry name" value="Pyrv/PenolPyrv_kinase-like_dom"/>
</dbReference>
<dbReference type="PANTHER" id="PTHR42905:SF2">
    <property type="entry name" value="PHOSPHOENOLPYRUVATE CARBOXYLASE FAMILY PROTEIN"/>
    <property type="match status" value="1"/>
</dbReference>
<accession>A0A1G7FEP2</accession>
<reference evidence="2" key="1">
    <citation type="submission" date="2016-10" db="EMBL/GenBank/DDBJ databases">
        <authorList>
            <person name="Varghese N."/>
            <person name="Submissions S."/>
        </authorList>
    </citation>
    <scope>NUCLEOTIDE SEQUENCE [LARGE SCALE GENOMIC DNA]</scope>
    <source>
        <strain evidence="2">DSM 10146</strain>
    </source>
</reference>